<feature type="coiled-coil region" evidence="1">
    <location>
        <begin position="7"/>
        <end position="53"/>
    </location>
</feature>
<reference evidence="3 4" key="1">
    <citation type="submission" date="2016-11" db="EMBL/GenBank/DDBJ databases">
        <title>The macronuclear genome of Stentor coeruleus: a giant cell with tiny introns.</title>
        <authorList>
            <person name="Slabodnick M."/>
            <person name="Ruby J.G."/>
            <person name="Reiff S.B."/>
            <person name="Swart E.C."/>
            <person name="Gosai S."/>
            <person name="Prabakaran S."/>
            <person name="Witkowska E."/>
            <person name="Larue G.E."/>
            <person name="Fisher S."/>
            <person name="Freeman R.M."/>
            <person name="Gunawardena J."/>
            <person name="Chu W."/>
            <person name="Stover N.A."/>
            <person name="Gregory B.D."/>
            <person name="Nowacki M."/>
            <person name="Derisi J."/>
            <person name="Roy S.W."/>
            <person name="Marshall W.F."/>
            <person name="Sood P."/>
        </authorList>
    </citation>
    <scope>NUCLEOTIDE SEQUENCE [LARGE SCALE GENOMIC DNA]</scope>
    <source>
        <strain evidence="3">WM001</strain>
    </source>
</reference>
<gene>
    <name evidence="3" type="ORF">SteCoe_19678</name>
</gene>
<keyword evidence="1" id="KW-0175">Coiled coil</keyword>
<evidence type="ECO:0000313" key="3">
    <source>
        <dbReference type="EMBL" id="OMJ80135.1"/>
    </source>
</evidence>
<protein>
    <submittedName>
        <fullName evidence="3">Uncharacterized protein</fullName>
    </submittedName>
</protein>
<dbReference type="OrthoDB" id="8062037at2759"/>
<sequence length="272" mass="32002">MDCESPLLSLEQQILSFEEEKRKLEQLEMYSEVDNLTKKISDLRQRLKKKQIDLLKSSHSNERDLLEKNYQSETSALNKNWDTIMEAYYEKCQNELDEFHKKHKEDSASERERLENTLHMIFKPSAALLNMIKCKEKAVKVGKYAEAQTLLNQIEEAKVFEENRFAEQKKNAVEQGLVNFRQVYEKKIQNLKKRHQAGMNELEIQRISENDVLQKKYENLRRDMENTQQIMKNIHEGRHTTAAGRHHQSPNKTFYSTSTSSPSTAFRNSADS</sequence>
<dbReference type="AlphaFoldDB" id="A0A1R2BU79"/>
<dbReference type="PANTHER" id="PTHR47026">
    <property type="entry name" value="PIGMENTOSA GTPASE REGULATOR-LIKE PROTEIN, PUTATIVE-RELATED"/>
    <property type="match status" value="1"/>
</dbReference>
<comment type="caution">
    <text evidence="3">The sequence shown here is derived from an EMBL/GenBank/DDBJ whole genome shotgun (WGS) entry which is preliminary data.</text>
</comment>
<keyword evidence="4" id="KW-1185">Reference proteome</keyword>
<proteinExistence type="predicted"/>
<name>A0A1R2BU79_9CILI</name>
<dbReference type="PANTHER" id="PTHR47026:SF2">
    <property type="entry name" value="FLAGELLAR ASSOCIATED PROTEIN"/>
    <property type="match status" value="1"/>
</dbReference>
<organism evidence="3 4">
    <name type="scientific">Stentor coeruleus</name>
    <dbReference type="NCBI Taxonomy" id="5963"/>
    <lineage>
        <taxon>Eukaryota</taxon>
        <taxon>Sar</taxon>
        <taxon>Alveolata</taxon>
        <taxon>Ciliophora</taxon>
        <taxon>Postciliodesmatophora</taxon>
        <taxon>Heterotrichea</taxon>
        <taxon>Heterotrichida</taxon>
        <taxon>Stentoridae</taxon>
        <taxon>Stentor</taxon>
    </lineage>
</organism>
<feature type="coiled-coil region" evidence="1">
    <location>
        <begin position="144"/>
        <end position="237"/>
    </location>
</feature>
<evidence type="ECO:0000313" key="4">
    <source>
        <dbReference type="Proteomes" id="UP000187209"/>
    </source>
</evidence>
<feature type="region of interest" description="Disordered" evidence="2">
    <location>
        <begin position="239"/>
        <end position="272"/>
    </location>
</feature>
<evidence type="ECO:0000256" key="2">
    <source>
        <dbReference type="SAM" id="MobiDB-lite"/>
    </source>
</evidence>
<dbReference type="EMBL" id="MPUH01000437">
    <property type="protein sequence ID" value="OMJ80135.1"/>
    <property type="molecule type" value="Genomic_DNA"/>
</dbReference>
<evidence type="ECO:0000256" key="1">
    <source>
        <dbReference type="SAM" id="Coils"/>
    </source>
</evidence>
<accession>A0A1R2BU79</accession>
<dbReference type="Proteomes" id="UP000187209">
    <property type="component" value="Unassembled WGS sequence"/>
</dbReference>